<reference evidence="7 8" key="1">
    <citation type="submission" date="2019-08" db="EMBL/GenBank/DDBJ databases">
        <authorList>
            <person name="Karlyshev A.V."/>
        </authorList>
    </citation>
    <scope>NUCLEOTIDE SEQUENCE [LARGE SCALE GENOMIC DNA]</scope>
    <source>
        <strain evidence="7 8">Alg18-2.2</strain>
    </source>
</reference>
<dbReference type="InterPro" id="IPR036328">
    <property type="entry name" value="MliC_sf"/>
</dbReference>
<keyword evidence="8" id="KW-1185">Reference proteome</keyword>
<evidence type="ECO:0000313" key="8">
    <source>
        <dbReference type="Proteomes" id="UP000321248"/>
    </source>
</evidence>
<evidence type="ECO:0000256" key="5">
    <source>
        <dbReference type="SAM" id="MobiDB-lite"/>
    </source>
</evidence>
<dbReference type="Gene3D" id="2.40.128.200">
    <property type="match status" value="1"/>
</dbReference>
<dbReference type="EMBL" id="VRTS01000002">
    <property type="protein sequence ID" value="TXK64853.1"/>
    <property type="molecule type" value="Genomic_DNA"/>
</dbReference>
<keyword evidence="3" id="KW-0564">Palmitate</keyword>
<keyword evidence="2" id="KW-0472">Membrane</keyword>
<evidence type="ECO:0000256" key="1">
    <source>
        <dbReference type="ARBA" id="ARBA00022729"/>
    </source>
</evidence>
<dbReference type="OrthoDB" id="5348860at2"/>
<evidence type="ECO:0000259" key="6">
    <source>
        <dbReference type="Pfam" id="PF09864"/>
    </source>
</evidence>
<comment type="caution">
    <text evidence="7">The sequence shown here is derived from an EMBL/GenBank/DDBJ whole genome shotgun (WGS) entry which is preliminary data.</text>
</comment>
<feature type="domain" description="C-type lysozyme inhibitor" evidence="6">
    <location>
        <begin position="29"/>
        <end position="59"/>
    </location>
</feature>
<dbReference type="InterPro" id="IPR018660">
    <property type="entry name" value="MliC"/>
</dbReference>
<protein>
    <recommendedName>
        <fullName evidence="6">C-type lysozyme inhibitor domain-containing protein</fullName>
    </recommendedName>
</protein>
<evidence type="ECO:0000313" key="7">
    <source>
        <dbReference type="EMBL" id="TXK64853.1"/>
    </source>
</evidence>
<dbReference type="Pfam" id="PF09864">
    <property type="entry name" value="MliC"/>
    <property type="match status" value="1"/>
</dbReference>
<proteinExistence type="predicted"/>
<sequence length="182" mass="19981">MRGDAHRSALLPAGRPARHQRPRTPPAANVSASGARYGEGDPEFWTRGVDEARLTLNGETFDCTALDADARSPWAEARERDVGFRAVGSEPGWHVEVDMGEAPQMRLALDYGQREVTVERSEPFTGDNGVTGYRGEVDGEAVELTIRREDCADPMSGEAFEASATLDFEGDTYRACGRFLWD</sequence>
<accession>A0A5C8KYC3</accession>
<gene>
    <name evidence="7" type="ORF">FU658_03165</name>
</gene>
<dbReference type="AlphaFoldDB" id="A0A5C8KYC3"/>
<evidence type="ECO:0000256" key="4">
    <source>
        <dbReference type="ARBA" id="ARBA00023288"/>
    </source>
</evidence>
<dbReference type="Proteomes" id="UP000321248">
    <property type="component" value="Unassembled WGS sequence"/>
</dbReference>
<name>A0A5C8KYC3_9GAMM</name>
<keyword evidence="4" id="KW-0449">Lipoprotein</keyword>
<evidence type="ECO:0000256" key="3">
    <source>
        <dbReference type="ARBA" id="ARBA00023139"/>
    </source>
</evidence>
<feature type="region of interest" description="Disordered" evidence="5">
    <location>
        <begin position="1"/>
        <end position="42"/>
    </location>
</feature>
<keyword evidence="1" id="KW-0732">Signal</keyword>
<evidence type="ECO:0000256" key="2">
    <source>
        <dbReference type="ARBA" id="ARBA00023136"/>
    </source>
</evidence>
<dbReference type="SUPFAM" id="SSF141488">
    <property type="entry name" value="YdhA-like"/>
    <property type="match status" value="1"/>
</dbReference>
<organism evidence="7 8">
    <name type="scientific">Alkalisalibacterium limincola</name>
    <dbReference type="NCBI Taxonomy" id="2699169"/>
    <lineage>
        <taxon>Bacteria</taxon>
        <taxon>Pseudomonadati</taxon>
        <taxon>Pseudomonadota</taxon>
        <taxon>Gammaproteobacteria</taxon>
        <taxon>Lysobacterales</taxon>
        <taxon>Lysobacteraceae</taxon>
        <taxon>Alkalisalibacterium</taxon>
    </lineage>
</organism>